<dbReference type="GeneID" id="38786438"/>
<evidence type="ECO:0000313" key="8">
    <source>
        <dbReference type="Proteomes" id="UP000287166"/>
    </source>
</evidence>
<dbReference type="SMART" id="SM00184">
    <property type="entry name" value="RING"/>
    <property type="match status" value="1"/>
</dbReference>
<protein>
    <recommendedName>
        <fullName evidence="6">RING-type domain-containing protein</fullName>
    </recommendedName>
</protein>
<sequence length="251" mass="27760">MPTCFVCLDTLTDPAALPCGHVFCHGCIVRVVRNITPYTHHHFCPTCKQPYVISQVDPSLVPPHLRQHVSPAVRKLHLDYTAPHTLQPSSPSSVPNTECDRLRAENAALKATCIVWRKRAAVHATATLGLVGLARLARDSALKMKSERDFLESRYNALKRSFEESQTLSTFPPQPDHRVQSAFEDLRESSFRPPSPAASDDSYCSDCPKCQSPKRKRDASPMPSPKRTRSESFTGKASPTSPSLEMAALVV</sequence>
<reference evidence="7 8" key="1">
    <citation type="journal article" date="2018" name="Sci. Rep.">
        <title>Genome sequence of the cauliflower mushroom Sparassis crispa (Hanabiratake) and its association with beneficial usage.</title>
        <authorList>
            <person name="Kiyama R."/>
            <person name="Furutani Y."/>
            <person name="Kawaguchi K."/>
            <person name="Nakanishi T."/>
        </authorList>
    </citation>
    <scope>NUCLEOTIDE SEQUENCE [LARGE SCALE GENOMIC DNA]</scope>
</reference>
<name>A0A401H541_9APHY</name>
<proteinExistence type="predicted"/>
<dbReference type="PROSITE" id="PS00518">
    <property type="entry name" value="ZF_RING_1"/>
    <property type="match status" value="1"/>
</dbReference>
<evidence type="ECO:0000256" key="5">
    <source>
        <dbReference type="SAM" id="MobiDB-lite"/>
    </source>
</evidence>
<keyword evidence="3" id="KW-0862">Zinc</keyword>
<keyword evidence="1" id="KW-0479">Metal-binding</keyword>
<organism evidence="7 8">
    <name type="scientific">Sparassis crispa</name>
    <dbReference type="NCBI Taxonomy" id="139825"/>
    <lineage>
        <taxon>Eukaryota</taxon>
        <taxon>Fungi</taxon>
        <taxon>Dikarya</taxon>
        <taxon>Basidiomycota</taxon>
        <taxon>Agaricomycotina</taxon>
        <taxon>Agaricomycetes</taxon>
        <taxon>Polyporales</taxon>
        <taxon>Sparassidaceae</taxon>
        <taxon>Sparassis</taxon>
    </lineage>
</organism>
<feature type="region of interest" description="Disordered" evidence="5">
    <location>
        <begin position="183"/>
        <end position="251"/>
    </location>
</feature>
<feature type="domain" description="RING-type" evidence="6">
    <location>
        <begin position="4"/>
        <end position="48"/>
    </location>
</feature>
<dbReference type="SUPFAM" id="SSF57850">
    <property type="entry name" value="RING/U-box"/>
    <property type="match status" value="1"/>
</dbReference>
<evidence type="ECO:0000259" key="6">
    <source>
        <dbReference type="PROSITE" id="PS50089"/>
    </source>
</evidence>
<dbReference type="PROSITE" id="PS50089">
    <property type="entry name" value="ZF_RING_2"/>
    <property type="match status" value="1"/>
</dbReference>
<dbReference type="EMBL" id="BFAD01000016">
    <property type="protein sequence ID" value="GBE89521.1"/>
    <property type="molecule type" value="Genomic_DNA"/>
</dbReference>
<dbReference type="GO" id="GO:0008270">
    <property type="term" value="F:zinc ion binding"/>
    <property type="evidence" value="ECO:0007669"/>
    <property type="project" value="UniProtKB-KW"/>
</dbReference>
<comment type="caution">
    <text evidence="7">The sequence shown here is derived from an EMBL/GenBank/DDBJ whole genome shotgun (WGS) entry which is preliminary data.</text>
</comment>
<dbReference type="STRING" id="139825.A0A401H541"/>
<keyword evidence="8" id="KW-1185">Reference proteome</keyword>
<evidence type="ECO:0000313" key="7">
    <source>
        <dbReference type="EMBL" id="GBE89521.1"/>
    </source>
</evidence>
<dbReference type="OrthoDB" id="6270329at2759"/>
<dbReference type="InterPro" id="IPR018957">
    <property type="entry name" value="Znf_C3HC4_RING-type"/>
</dbReference>
<evidence type="ECO:0000256" key="3">
    <source>
        <dbReference type="ARBA" id="ARBA00022833"/>
    </source>
</evidence>
<dbReference type="InterPro" id="IPR017907">
    <property type="entry name" value="Znf_RING_CS"/>
</dbReference>
<evidence type="ECO:0000256" key="2">
    <source>
        <dbReference type="ARBA" id="ARBA00022771"/>
    </source>
</evidence>
<dbReference type="InParanoid" id="A0A401H541"/>
<dbReference type="AlphaFoldDB" id="A0A401H541"/>
<gene>
    <name evidence="7" type="ORF">SCP_1601830</name>
</gene>
<evidence type="ECO:0000256" key="4">
    <source>
        <dbReference type="PROSITE-ProRule" id="PRU00175"/>
    </source>
</evidence>
<dbReference type="InterPro" id="IPR013083">
    <property type="entry name" value="Znf_RING/FYVE/PHD"/>
</dbReference>
<feature type="compositionally biased region" description="Polar residues" evidence="5">
    <location>
        <begin position="231"/>
        <end position="243"/>
    </location>
</feature>
<dbReference type="Gene3D" id="3.30.40.10">
    <property type="entry name" value="Zinc/RING finger domain, C3HC4 (zinc finger)"/>
    <property type="match status" value="1"/>
</dbReference>
<evidence type="ECO:0000256" key="1">
    <source>
        <dbReference type="ARBA" id="ARBA00022723"/>
    </source>
</evidence>
<accession>A0A401H541</accession>
<dbReference type="Pfam" id="PF00097">
    <property type="entry name" value="zf-C3HC4"/>
    <property type="match status" value="1"/>
</dbReference>
<dbReference type="Proteomes" id="UP000287166">
    <property type="component" value="Unassembled WGS sequence"/>
</dbReference>
<dbReference type="InterPro" id="IPR001841">
    <property type="entry name" value="Znf_RING"/>
</dbReference>
<dbReference type="RefSeq" id="XP_027620434.1">
    <property type="nucleotide sequence ID" value="XM_027764633.1"/>
</dbReference>
<keyword evidence="2 4" id="KW-0863">Zinc-finger</keyword>